<sequence length="423" mass="48325">MAENGYKIKRKKFIPGVTYVPVTAKVFDREEINNAVKVARDGWWTEGEFAKTFENDFGKFMGVRYVTLVNSGSSANLLALASLTSKIFGERTLKAGDEFITTPVAFPTTVNPGIFYGLKPVFIDAELDTLNIDASKIEKAITAKTKLIMMAHTLGKPFNLDKIKALVKKHNLWLIEDCCDALGSRYNGQLVGTFGDISTYSFYPAHQMTMAEGGAIITNNPVIHRSLRQFRDWGRDCWCDTGKDNTCHKRFKWKMGDLPYGYDHKFIYSQIGFNLKLTDFQAAIGVAQIKKLPVFIRTRKQNYQKLYEFFKQYDRYFILMKTNEKEDPCWFGFPVIVKPTAPFSRTQLTEFLENNKIGSRNVFSGNLLRHPAYQGLHYRIYGKMVNADTVMNSAFWLGVYPGIGDKQIDYMKAKISEFISSYT</sequence>
<dbReference type="GO" id="GO:0030170">
    <property type="term" value="F:pyridoxal phosphate binding"/>
    <property type="evidence" value="ECO:0007669"/>
    <property type="project" value="TreeGrafter"/>
</dbReference>
<dbReference type="PANTHER" id="PTHR30244">
    <property type="entry name" value="TRANSAMINASE"/>
    <property type="match status" value="1"/>
</dbReference>
<dbReference type="GO" id="GO:0000271">
    <property type="term" value="P:polysaccharide biosynthetic process"/>
    <property type="evidence" value="ECO:0007669"/>
    <property type="project" value="TreeGrafter"/>
</dbReference>
<dbReference type="Gene3D" id="3.90.1150.10">
    <property type="entry name" value="Aspartate Aminotransferase, domain 1"/>
    <property type="match status" value="1"/>
</dbReference>
<dbReference type="InterPro" id="IPR015421">
    <property type="entry name" value="PyrdxlP-dep_Trfase_major"/>
</dbReference>
<evidence type="ECO:0000256" key="4">
    <source>
        <dbReference type="RuleBase" id="RU004508"/>
    </source>
</evidence>
<dbReference type="InterPro" id="IPR015424">
    <property type="entry name" value="PyrdxlP-dep_Trfase"/>
</dbReference>
<dbReference type="PANTHER" id="PTHR30244:SF34">
    <property type="entry name" value="DTDP-4-AMINO-4,6-DIDEOXYGALACTOSE TRANSAMINASE"/>
    <property type="match status" value="1"/>
</dbReference>
<evidence type="ECO:0000256" key="2">
    <source>
        <dbReference type="ARBA" id="ARBA00022898"/>
    </source>
</evidence>
<dbReference type="FunFam" id="3.40.640.10:FF:000079">
    <property type="entry name" value="LPS biosynthesis protein"/>
    <property type="match status" value="1"/>
</dbReference>
<dbReference type="CDD" id="cd00616">
    <property type="entry name" value="AHBA_syn"/>
    <property type="match status" value="1"/>
</dbReference>
<organism evidence="5 6">
    <name type="scientific">Candidatus Gottesmanbacteria bacterium RIFCSPHIGHO2_02_FULL_39_14</name>
    <dbReference type="NCBI Taxonomy" id="1798383"/>
    <lineage>
        <taxon>Bacteria</taxon>
        <taxon>Candidatus Gottesmaniibacteriota</taxon>
    </lineage>
</organism>
<evidence type="ECO:0000256" key="1">
    <source>
        <dbReference type="ARBA" id="ARBA00001933"/>
    </source>
</evidence>
<gene>
    <name evidence="5" type="ORF">A3D78_00240</name>
</gene>
<dbReference type="Gene3D" id="3.40.640.10">
    <property type="entry name" value="Type I PLP-dependent aspartate aminotransferase-like (Major domain)"/>
    <property type="match status" value="1"/>
</dbReference>
<dbReference type="Pfam" id="PF01041">
    <property type="entry name" value="DegT_DnrJ_EryC1"/>
    <property type="match status" value="1"/>
</dbReference>
<accession>A0A1F5ZWB6</accession>
<dbReference type="EMBL" id="MFJM01000056">
    <property type="protein sequence ID" value="OGG16605.1"/>
    <property type="molecule type" value="Genomic_DNA"/>
</dbReference>
<name>A0A1F5ZWB6_9BACT</name>
<dbReference type="GO" id="GO:0008483">
    <property type="term" value="F:transaminase activity"/>
    <property type="evidence" value="ECO:0007669"/>
    <property type="project" value="TreeGrafter"/>
</dbReference>
<dbReference type="InterPro" id="IPR000653">
    <property type="entry name" value="DegT/StrS_aminotransferase"/>
</dbReference>
<dbReference type="Proteomes" id="UP000176253">
    <property type="component" value="Unassembled WGS sequence"/>
</dbReference>
<evidence type="ECO:0000313" key="5">
    <source>
        <dbReference type="EMBL" id="OGG16605.1"/>
    </source>
</evidence>
<dbReference type="AlphaFoldDB" id="A0A1F5ZWB6"/>
<keyword evidence="2 4" id="KW-0663">Pyridoxal phosphate</keyword>
<reference evidence="5 6" key="1">
    <citation type="journal article" date="2016" name="Nat. Commun.">
        <title>Thousands of microbial genomes shed light on interconnected biogeochemical processes in an aquifer system.</title>
        <authorList>
            <person name="Anantharaman K."/>
            <person name="Brown C.T."/>
            <person name="Hug L.A."/>
            <person name="Sharon I."/>
            <person name="Castelle C.J."/>
            <person name="Probst A.J."/>
            <person name="Thomas B.C."/>
            <person name="Singh A."/>
            <person name="Wilkins M.J."/>
            <person name="Karaoz U."/>
            <person name="Brodie E.L."/>
            <person name="Williams K.H."/>
            <person name="Hubbard S.S."/>
            <person name="Banfield J.F."/>
        </authorList>
    </citation>
    <scope>NUCLEOTIDE SEQUENCE [LARGE SCALE GENOMIC DNA]</scope>
</reference>
<proteinExistence type="inferred from homology"/>
<comment type="caution">
    <text evidence="5">The sequence shown here is derived from an EMBL/GenBank/DDBJ whole genome shotgun (WGS) entry which is preliminary data.</text>
</comment>
<dbReference type="InterPro" id="IPR015422">
    <property type="entry name" value="PyrdxlP-dep_Trfase_small"/>
</dbReference>
<protein>
    <submittedName>
        <fullName evidence="5">Lipopolysaccharide biosynthesis protein RfbH</fullName>
    </submittedName>
</protein>
<dbReference type="NCBIfam" id="NF011936">
    <property type="entry name" value="PRK15407.1"/>
    <property type="match status" value="1"/>
</dbReference>
<evidence type="ECO:0000256" key="3">
    <source>
        <dbReference type="ARBA" id="ARBA00037999"/>
    </source>
</evidence>
<dbReference type="STRING" id="1798383.A3D78_00240"/>
<comment type="cofactor">
    <cofactor evidence="1">
        <name>pyridoxal 5'-phosphate</name>
        <dbReference type="ChEBI" id="CHEBI:597326"/>
    </cofactor>
</comment>
<dbReference type="PIRSF" id="PIRSF000390">
    <property type="entry name" value="PLP_StrS"/>
    <property type="match status" value="1"/>
</dbReference>
<dbReference type="SUPFAM" id="SSF53383">
    <property type="entry name" value="PLP-dependent transferases"/>
    <property type="match status" value="1"/>
</dbReference>
<comment type="similarity">
    <text evidence="3 4">Belongs to the DegT/DnrJ/EryC1 family.</text>
</comment>
<evidence type="ECO:0000313" key="6">
    <source>
        <dbReference type="Proteomes" id="UP000176253"/>
    </source>
</evidence>